<evidence type="ECO:0000259" key="1">
    <source>
        <dbReference type="Pfam" id="PF08268"/>
    </source>
</evidence>
<dbReference type="InterPro" id="IPR013187">
    <property type="entry name" value="F-box-assoc_dom_typ3"/>
</dbReference>
<organism evidence="2 3">
    <name type="scientific">Artemisia annua</name>
    <name type="common">Sweet wormwood</name>
    <dbReference type="NCBI Taxonomy" id="35608"/>
    <lineage>
        <taxon>Eukaryota</taxon>
        <taxon>Viridiplantae</taxon>
        <taxon>Streptophyta</taxon>
        <taxon>Embryophyta</taxon>
        <taxon>Tracheophyta</taxon>
        <taxon>Spermatophyta</taxon>
        <taxon>Magnoliopsida</taxon>
        <taxon>eudicotyledons</taxon>
        <taxon>Gunneridae</taxon>
        <taxon>Pentapetalae</taxon>
        <taxon>asterids</taxon>
        <taxon>campanulids</taxon>
        <taxon>Asterales</taxon>
        <taxon>Asteraceae</taxon>
        <taxon>Asteroideae</taxon>
        <taxon>Anthemideae</taxon>
        <taxon>Artemisiinae</taxon>
        <taxon>Artemisia</taxon>
    </lineage>
</organism>
<evidence type="ECO:0000313" key="3">
    <source>
        <dbReference type="Proteomes" id="UP000245207"/>
    </source>
</evidence>
<proteinExistence type="predicted"/>
<name>A0A2U1N8C1_ARTAN</name>
<evidence type="ECO:0000313" key="2">
    <source>
        <dbReference type="EMBL" id="PWA69748.1"/>
    </source>
</evidence>
<accession>A0A2U1N8C1</accession>
<dbReference type="Pfam" id="PF08268">
    <property type="entry name" value="FBA_3"/>
    <property type="match status" value="1"/>
</dbReference>
<dbReference type="Proteomes" id="UP000245207">
    <property type="component" value="Unassembled WGS sequence"/>
</dbReference>
<reference evidence="2 3" key="1">
    <citation type="journal article" date="2018" name="Mol. Plant">
        <title>The genome of Artemisia annua provides insight into the evolution of Asteraceae family and artemisinin biosynthesis.</title>
        <authorList>
            <person name="Shen Q."/>
            <person name="Zhang L."/>
            <person name="Liao Z."/>
            <person name="Wang S."/>
            <person name="Yan T."/>
            <person name="Shi P."/>
            <person name="Liu M."/>
            <person name="Fu X."/>
            <person name="Pan Q."/>
            <person name="Wang Y."/>
            <person name="Lv Z."/>
            <person name="Lu X."/>
            <person name="Zhang F."/>
            <person name="Jiang W."/>
            <person name="Ma Y."/>
            <person name="Chen M."/>
            <person name="Hao X."/>
            <person name="Li L."/>
            <person name="Tang Y."/>
            <person name="Lv G."/>
            <person name="Zhou Y."/>
            <person name="Sun X."/>
            <person name="Brodelius P.E."/>
            <person name="Rose J.K.C."/>
            <person name="Tang K."/>
        </authorList>
    </citation>
    <scope>NUCLEOTIDE SEQUENCE [LARGE SCALE GENOMIC DNA]</scope>
    <source>
        <strain evidence="3">cv. Huhao1</strain>
        <tissue evidence="2">Leaf</tissue>
    </source>
</reference>
<dbReference type="OrthoDB" id="5319261at2759"/>
<gene>
    <name evidence="2" type="ORF">CTI12_AA138080</name>
</gene>
<comment type="caution">
    <text evidence="2">The sequence shown here is derived from an EMBL/GenBank/DDBJ whole genome shotgun (WGS) entry which is preliminary data.</text>
</comment>
<dbReference type="EMBL" id="PKPP01003368">
    <property type="protein sequence ID" value="PWA69748.1"/>
    <property type="molecule type" value="Genomic_DNA"/>
</dbReference>
<feature type="domain" description="F-box associated beta-propeller type 3" evidence="1">
    <location>
        <begin position="2"/>
        <end position="181"/>
    </location>
</feature>
<protein>
    <submittedName>
        <fullName evidence="2">F-box domain-containing protein</fullName>
    </submittedName>
</protein>
<keyword evidence="3" id="KW-1185">Reference proteome</keyword>
<dbReference type="AlphaFoldDB" id="A0A2U1N8C1"/>
<sequence length="221" mass="25214">MVHVFGTNSWQEIPQVPCCPIAGKAVFANGCLFWLTSFTDRPTQDDGGRDVIWFDMKTNEFGSISRPITTCGHPKRRSSCFYDHLVDLDGQVGFVCIRTMEIWLLNREKEWLLHCRINNNHDHLPDGYVKIIGYLNKDQDILIKVSRSTITPTCGASEVFFIYSLKSGVLHEVKIIGRETQCRATTDIIMYPKSLFSIHDINTDFHLIKKTHPKSCGFLSS</sequence>